<protein>
    <recommendedName>
        <fullName evidence="2">S-methyl-5-thioribose-1-phosphate isomerase</fullName>
    </recommendedName>
</protein>
<dbReference type="PANTHER" id="PTHR43475:SF1">
    <property type="entry name" value="METHYLTHIORIBOSE-1-PHOSPHATE ISOMERASE"/>
    <property type="match status" value="1"/>
</dbReference>
<feature type="non-terminal residue" evidence="1">
    <location>
        <position position="111"/>
    </location>
</feature>
<evidence type="ECO:0008006" key="2">
    <source>
        <dbReference type="Google" id="ProtNLM"/>
    </source>
</evidence>
<dbReference type="PANTHER" id="PTHR43475">
    <property type="entry name" value="METHYLTHIORIBOSE-1-PHOSPHATE ISOMERASE"/>
    <property type="match status" value="1"/>
</dbReference>
<dbReference type="EMBL" id="BARS01042133">
    <property type="protein sequence ID" value="GAG39743.1"/>
    <property type="molecule type" value="Genomic_DNA"/>
</dbReference>
<comment type="caution">
    <text evidence="1">The sequence shown here is derived from an EMBL/GenBank/DDBJ whole genome shotgun (WGS) entry which is preliminary data.</text>
</comment>
<dbReference type="InterPro" id="IPR027363">
    <property type="entry name" value="M1Pi_N"/>
</dbReference>
<reference evidence="1" key="1">
    <citation type="journal article" date="2014" name="Front. Microbiol.">
        <title>High frequency of phylogenetically diverse reductive dehalogenase-homologous genes in deep subseafloor sedimentary metagenomes.</title>
        <authorList>
            <person name="Kawai M."/>
            <person name="Futagami T."/>
            <person name="Toyoda A."/>
            <person name="Takaki Y."/>
            <person name="Nishi S."/>
            <person name="Hori S."/>
            <person name="Arai W."/>
            <person name="Tsubouchi T."/>
            <person name="Morono Y."/>
            <person name="Uchiyama I."/>
            <person name="Ito T."/>
            <person name="Fujiyama A."/>
            <person name="Inagaki F."/>
            <person name="Takami H."/>
        </authorList>
    </citation>
    <scope>NUCLEOTIDE SEQUENCE</scope>
    <source>
        <strain evidence="1">Expedition CK06-06</strain>
    </source>
</reference>
<organism evidence="1">
    <name type="scientific">marine sediment metagenome</name>
    <dbReference type="NCBI Taxonomy" id="412755"/>
    <lineage>
        <taxon>unclassified sequences</taxon>
        <taxon>metagenomes</taxon>
        <taxon>ecological metagenomes</taxon>
    </lineage>
</organism>
<dbReference type="SUPFAM" id="SSF100950">
    <property type="entry name" value="NagB/RpiA/CoA transferase-like"/>
    <property type="match status" value="1"/>
</dbReference>
<dbReference type="GO" id="GO:0019509">
    <property type="term" value="P:L-methionine salvage from methylthioadenosine"/>
    <property type="evidence" value="ECO:0007669"/>
    <property type="project" value="TreeGrafter"/>
</dbReference>
<dbReference type="AlphaFoldDB" id="X0XSW8"/>
<gene>
    <name evidence="1" type="ORF">S01H1_63974</name>
</gene>
<evidence type="ECO:0000313" key="1">
    <source>
        <dbReference type="EMBL" id="GAG39743.1"/>
    </source>
</evidence>
<dbReference type="Gene3D" id="1.20.120.420">
    <property type="entry name" value="translation initiation factor eif-2b, domain 1"/>
    <property type="match status" value="1"/>
</dbReference>
<name>X0XSW8_9ZZZZ</name>
<dbReference type="GO" id="GO:0046523">
    <property type="term" value="F:S-methyl-5-thioribose-1-phosphate isomerase activity"/>
    <property type="evidence" value="ECO:0007669"/>
    <property type="project" value="TreeGrafter"/>
</dbReference>
<dbReference type="InterPro" id="IPR037171">
    <property type="entry name" value="NagB/RpiA_transferase-like"/>
</dbReference>
<sequence>MTDDHPDRSIWTEPEDGRTVVRFIDQTRLPAELVIGTLRIWEEAEDAICTMQVRGAPLIGVTGAYGLCLAVQVDPSDAALVAATTRLRTARPTAVNLAGDVDALAAELAPL</sequence>
<accession>X0XSW8</accession>
<proteinExistence type="predicted"/>